<proteinExistence type="predicted"/>
<protein>
    <recommendedName>
        <fullName evidence="1">Essential protein Yae1 N-terminal domain-containing protein</fullName>
    </recommendedName>
</protein>
<dbReference type="Pfam" id="PF09811">
    <property type="entry name" value="Yae1_N"/>
    <property type="match status" value="1"/>
</dbReference>
<dbReference type="Proteomes" id="UP000007798">
    <property type="component" value="Unassembled WGS sequence"/>
</dbReference>
<sequence length="143" mass="16113">MSQTPSSDEEDDFKAVSSANYQRIQDKVTKINYADGIADGREDVFQLSFDQGYADGLSTGFELAKYKSFCDTLATSADKENNEVDLYKKLQLGKATDQKHFKYLEHQNESLHVVSDKQKAYLDNLLGQFSTELPETSSLFTSK</sequence>
<dbReference type="InParanoid" id="B4NBR0"/>
<dbReference type="OrthoDB" id="20086at2759"/>
<accession>B4NBR0</accession>
<dbReference type="EMBL" id="CH964232">
    <property type="protein sequence ID" value="EDW81224.1"/>
    <property type="molecule type" value="Genomic_DNA"/>
</dbReference>
<gene>
    <name evidence="2" type="primary">Dwil\GK11141</name>
    <name evidence="2" type="ORF">Dwil_GK11141</name>
</gene>
<evidence type="ECO:0000313" key="2">
    <source>
        <dbReference type="EMBL" id="EDW81224.1"/>
    </source>
</evidence>
<dbReference type="AlphaFoldDB" id="B4NBR0"/>
<dbReference type="eggNOG" id="ENOG502SCEG">
    <property type="taxonomic scope" value="Eukaryota"/>
</dbReference>
<keyword evidence="3" id="KW-1185">Reference proteome</keyword>
<evidence type="ECO:0000313" key="3">
    <source>
        <dbReference type="Proteomes" id="UP000007798"/>
    </source>
</evidence>
<evidence type="ECO:0000259" key="1">
    <source>
        <dbReference type="Pfam" id="PF09811"/>
    </source>
</evidence>
<dbReference type="OMA" id="FQTSFDQ"/>
<dbReference type="InterPro" id="IPR019191">
    <property type="entry name" value="Essential_protein_Yae1_N"/>
</dbReference>
<organism evidence="2 3">
    <name type="scientific">Drosophila willistoni</name>
    <name type="common">Fruit fly</name>
    <dbReference type="NCBI Taxonomy" id="7260"/>
    <lineage>
        <taxon>Eukaryota</taxon>
        <taxon>Metazoa</taxon>
        <taxon>Ecdysozoa</taxon>
        <taxon>Arthropoda</taxon>
        <taxon>Hexapoda</taxon>
        <taxon>Insecta</taxon>
        <taxon>Pterygota</taxon>
        <taxon>Neoptera</taxon>
        <taxon>Endopterygota</taxon>
        <taxon>Diptera</taxon>
        <taxon>Brachycera</taxon>
        <taxon>Muscomorpha</taxon>
        <taxon>Ephydroidea</taxon>
        <taxon>Drosophilidae</taxon>
        <taxon>Drosophila</taxon>
        <taxon>Sophophora</taxon>
    </lineage>
</organism>
<dbReference type="HOGENOM" id="CLU_1697381_0_0_1"/>
<reference evidence="2 3" key="1">
    <citation type="journal article" date="2007" name="Nature">
        <title>Evolution of genes and genomes on the Drosophila phylogeny.</title>
        <authorList>
            <consortium name="Drosophila 12 Genomes Consortium"/>
            <person name="Clark A.G."/>
            <person name="Eisen M.B."/>
            <person name="Smith D.R."/>
            <person name="Bergman C.M."/>
            <person name="Oliver B."/>
            <person name="Markow T.A."/>
            <person name="Kaufman T.C."/>
            <person name="Kellis M."/>
            <person name="Gelbart W."/>
            <person name="Iyer V.N."/>
            <person name="Pollard D.A."/>
            <person name="Sackton T.B."/>
            <person name="Larracuente A.M."/>
            <person name="Singh N.D."/>
            <person name="Abad J.P."/>
            <person name="Abt D.N."/>
            <person name="Adryan B."/>
            <person name="Aguade M."/>
            <person name="Akashi H."/>
            <person name="Anderson W.W."/>
            <person name="Aquadro C.F."/>
            <person name="Ardell D.H."/>
            <person name="Arguello R."/>
            <person name="Artieri C.G."/>
            <person name="Barbash D.A."/>
            <person name="Barker D."/>
            <person name="Barsanti P."/>
            <person name="Batterham P."/>
            <person name="Batzoglou S."/>
            <person name="Begun D."/>
            <person name="Bhutkar A."/>
            <person name="Blanco E."/>
            <person name="Bosak S.A."/>
            <person name="Bradley R.K."/>
            <person name="Brand A.D."/>
            <person name="Brent M.R."/>
            <person name="Brooks A.N."/>
            <person name="Brown R.H."/>
            <person name="Butlin R.K."/>
            <person name="Caggese C."/>
            <person name="Calvi B.R."/>
            <person name="Bernardo de Carvalho A."/>
            <person name="Caspi A."/>
            <person name="Castrezana S."/>
            <person name="Celniker S.E."/>
            <person name="Chang J.L."/>
            <person name="Chapple C."/>
            <person name="Chatterji S."/>
            <person name="Chinwalla A."/>
            <person name="Civetta A."/>
            <person name="Clifton S.W."/>
            <person name="Comeron J.M."/>
            <person name="Costello J.C."/>
            <person name="Coyne J.A."/>
            <person name="Daub J."/>
            <person name="David R.G."/>
            <person name="Delcher A.L."/>
            <person name="Delehaunty K."/>
            <person name="Do C.B."/>
            <person name="Ebling H."/>
            <person name="Edwards K."/>
            <person name="Eickbush T."/>
            <person name="Evans J.D."/>
            <person name="Filipski A."/>
            <person name="Findeiss S."/>
            <person name="Freyhult E."/>
            <person name="Fulton L."/>
            <person name="Fulton R."/>
            <person name="Garcia A.C."/>
            <person name="Gardiner A."/>
            <person name="Garfield D.A."/>
            <person name="Garvin B.E."/>
            <person name="Gibson G."/>
            <person name="Gilbert D."/>
            <person name="Gnerre S."/>
            <person name="Godfrey J."/>
            <person name="Good R."/>
            <person name="Gotea V."/>
            <person name="Gravely B."/>
            <person name="Greenberg A.J."/>
            <person name="Griffiths-Jones S."/>
            <person name="Gross S."/>
            <person name="Guigo R."/>
            <person name="Gustafson E.A."/>
            <person name="Haerty W."/>
            <person name="Hahn M.W."/>
            <person name="Halligan D.L."/>
            <person name="Halpern A.L."/>
            <person name="Halter G.M."/>
            <person name="Han M.V."/>
            <person name="Heger A."/>
            <person name="Hillier L."/>
            <person name="Hinrichs A.S."/>
            <person name="Holmes I."/>
            <person name="Hoskins R.A."/>
            <person name="Hubisz M.J."/>
            <person name="Hultmark D."/>
            <person name="Huntley M.A."/>
            <person name="Jaffe D.B."/>
            <person name="Jagadeeshan S."/>
            <person name="Jeck W.R."/>
            <person name="Johnson J."/>
            <person name="Jones C.D."/>
            <person name="Jordan W.C."/>
            <person name="Karpen G.H."/>
            <person name="Kataoka E."/>
            <person name="Keightley P.D."/>
            <person name="Kheradpour P."/>
            <person name="Kirkness E.F."/>
            <person name="Koerich L.B."/>
            <person name="Kristiansen K."/>
            <person name="Kudrna D."/>
            <person name="Kulathinal R.J."/>
            <person name="Kumar S."/>
            <person name="Kwok R."/>
            <person name="Lander E."/>
            <person name="Langley C.H."/>
            <person name="Lapoint R."/>
            <person name="Lazzaro B.P."/>
            <person name="Lee S.J."/>
            <person name="Levesque L."/>
            <person name="Li R."/>
            <person name="Lin C.F."/>
            <person name="Lin M.F."/>
            <person name="Lindblad-Toh K."/>
            <person name="Llopart A."/>
            <person name="Long M."/>
            <person name="Low L."/>
            <person name="Lozovsky E."/>
            <person name="Lu J."/>
            <person name="Luo M."/>
            <person name="Machado C.A."/>
            <person name="Makalowski W."/>
            <person name="Marzo M."/>
            <person name="Matsuda M."/>
            <person name="Matzkin L."/>
            <person name="McAllister B."/>
            <person name="McBride C.S."/>
            <person name="McKernan B."/>
            <person name="McKernan K."/>
            <person name="Mendez-Lago M."/>
            <person name="Minx P."/>
            <person name="Mollenhauer M.U."/>
            <person name="Montooth K."/>
            <person name="Mount S.M."/>
            <person name="Mu X."/>
            <person name="Myers E."/>
            <person name="Negre B."/>
            <person name="Newfeld S."/>
            <person name="Nielsen R."/>
            <person name="Noor M.A."/>
            <person name="O'Grady P."/>
            <person name="Pachter L."/>
            <person name="Papaceit M."/>
            <person name="Parisi M.J."/>
            <person name="Parisi M."/>
            <person name="Parts L."/>
            <person name="Pedersen J.S."/>
            <person name="Pesole G."/>
            <person name="Phillippy A.M."/>
            <person name="Ponting C.P."/>
            <person name="Pop M."/>
            <person name="Porcelli D."/>
            <person name="Powell J.R."/>
            <person name="Prohaska S."/>
            <person name="Pruitt K."/>
            <person name="Puig M."/>
            <person name="Quesneville H."/>
            <person name="Ram K.R."/>
            <person name="Rand D."/>
            <person name="Rasmussen M.D."/>
            <person name="Reed L.K."/>
            <person name="Reenan R."/>
            <person name="Reily A."/>
            <person name="Remington K.A."/>
            <person name="Rieger T.T."/>
            <person name="Ritchie M.G."/>
            <person name="Robin C."/>
            <person name="Rogers Y.H."/>
            <person name="Rohde C."/>
            <person name="Rozas J."/>
            <person name="Rubenfield M.J."/>
            <person name="Ruiz A."/>
            <person name="Russo S."/>
            <person name="Salzberg S.L."/>
            <person name="Sanchez-Gracia A."/>
            <person name="Saranga D.J."/>
            <person name="Sato H."/>
            <person name="Schaeffer S.W."/>
            <person name="Schatz M.C."/>
            <person name="Schlenke T."/>
            <person name="Schwartz R."/>
            <person name="Segarra C."/>
            <person name="Singh R.S."/>
            <person name="Sirot L."/>
            <person name="Sirota M."/>
            <person name="Sisneros N.B."/>
            <person name="Smith C.D."/>
            <person name="Smith T.F."/>
            <person name="Spieth J."/>
            <person name="Stage D.E."/>
            <person name="Stark A."/>
            <person name="Stephan W."/>
            <person name="Strausberg R.L."/>
            <person name="Strempel S."/>
            <person name="Sturgill D."/>
            <person name="Sutton G."/>
            <person name="Sutton G.G."/>
            <person name="Tao W."/>
            <person name="Teichmann S."/>
            <person name="Tobari Y.N."/>
            <person name="Tomimura Y."/>
            <person name="Tsolas J.M."/>
            <person name="Valente V.L."/>
            <person name="Venter E."/>
            <person name="Venter J.C."/>
            <person name="Vicario S."/>
            <person name="Vieira F.G."/>
            <person name="Vilella A.J."/>
            <person name="Villasante A."/>
            <person name="Walenz B."/>
            <person name="Wang J."/>
            <person name="Wasserman M."/>
            <person name="Watts T."/>
            <person name="Wilson D."/>
            <person name="Wilson R.K."/>
            <person name="Wing R.A."/>
            <person name="Wolfner M.F."/>
            <person name="Wong A."/>
            <person name="Wong G.K."/>
            <person name="Wu C.I."/>
            <person name="Wu G."/>
            <person name="Yamamoto D."/>
            <person name="Yang H.P."/>
            <person name="Yang S.P."/>
            <person name="Yorke J.A."/>
            <person name="Yoshida K."/>
            <person name="Zdobnov E."/>
            <person name="Zhang P."/>
            <person name="Zhang Y."/>
            <person name="Zimin A.V."/>
            <person name="Baldwin J."/>
            <person name="Abdouelleil A."/>
            <person name="Abdulkadir J."/>
            <person name="Abebe A."/>
            <person name="Abera B."/>
            <person name="Abreu J."/>
            <person name="Acer S.C."/>
            <person name="Aftuck L."/>
            <person name="Alexander A."/>
            <person name="An P."/>
            <person name="Anderson E."/>
            <person name="Anderson S."/>
            <person name="Arachi H."/>
            <person name="Azer M."/>
            <person name="Bachantsang P."/>
            <person name="Barry A."/>
            <person name="Bayul T."/>
            <person name="Berlin A."/>
            <person name="Bessette D."/>
            <person name="Bloom T."/>
            <person name="Blye J."/>
            <person name="Boguslavskiy L."/>
            <person name="Bonnet C."/>
            <person name="Boukhgalter B."/>
            <person name="Bourzgui I."/>
            <person name="Brown A."/>
            <person name="Cahill P."/>
            <person name="Channer S."/>
            <person name="Cheshatsang Y."/>
            <person name="Chuda L."/>
            <person name="Citroen M."/>
            <person name="Collymore A."/>
            <person name="Cooke P."/>
            <person name="Costello M."/>
            <person name="D'Aco K."/>
            <person name="Daza R."/>
            <person name="De Haan G."/>
            <person name="DeGray S."/>
            <person name="DeMaso C."/>
            <person name="Dhargay N."/>
            <person name="Dooley K."/>
            <person name="Dooley E."/>
            <person name="Doricent M."/>
            <person name="Dorje P."/>
            <person name="Dorjee K."/>
            <person name="Dupes A."/>
            <person name="Elong R."/>
            <person name="Falk J."/>
            <person name="Farina A."/>
            <person name="Faro S."/>
            <person name="Ferguson D."/>
            <person name="Fisher S."/>
            <person name="Foley C.D."/>
            <person name="Franke A."/>
            <person name="Friedrich D."/>
            <person name="Gadbois L."/>
            <person name="Gearin G."/>
            <person name="Gearin C.R."/>
            <person name="Giannoukos G."/>
            <person name="Goode T."/>
            <person name="Graham J."/>
            <person name="Grandbois E."/>
            <person name="Grewal S."/>
            <person name="Gyaltsen K."/>
            <person name="Hafez N."/>
            <person name="Hagos B."/>
            <person name="Hall J."/>
            <person name="Henson C."/>
            <person name="Hollinger A."/>
            <person name="Honan T."/>
            <person name="Huard M.D."/>
            <person name="Hughes L."/>
            <person name="Hurhula B."/>
            <person name="Husby M.E."/>
            <person name="Kamat A."/>
            <person name="Kanga B."/>
            <person name="Kashin S."/>
            <person name="Khazanovich D."/>
            <person name="Kisner P."/>
            <person name="Lance K."/>
            <person name="Lara M."/>
            <person name="Lee W."/>
            <person name="Lennon N."/>
            <person name="Letendre F."/>
            <person name="LeVine R."/>
            <person name="Lipovsky A."/>
            <person name="Liu X."/>
            <person name="Liu J."/>
            <person name="Liu S."/>
            <person name="Lokyitsang T."/>
            <person name="Lokyitsang Y."/>
            <person name="Lubonja R."/>
            <person name="Lui A."/>
            <person name="MacDonald P."/>
            <person name="Magnisalis V."/>
            <person name="Maru K."/>
            <person name="Matthews C."/>
            <person name="McCusker W."/>
            <person name="McDonough S."/>
            <person name="Mehta T."/>
            <person name="Meldrim J."/>
            <person name="Meneus L."/>
            <person name="Mihai O."/>
            <person name="Mihalev A."/>
            <person name="Mihova T."/>
            <person name="Mittelman R."/>
            <person name="Mlenga V."/>
            <person name="Montmayeur A."/>
            <person name="Mulrain L."/>
            <person name="Navidi A."/>
            <person name="Naylor J."/>
            <person name="Negash T."/>
            <person name="Nguyen T."/>
            <person name="Nguyen N."/>
            <person name="Nicol R."/>
            <person name="Norbu C."/>
            <person name="Norbu N."/>
            <person name="Novod N."/>
            <person name="O'Neill B."/>
            <person name="Osman S."/>
            <person name="Markiewicz E."/>
            <person name="Oyono O.L."/>
            <person name="Patti C."/>
            <person name="Phunkhang P."/>
            <person name="Pierre F."/>
            <person name="Priest M."/>
            <person name="Raghuraman S."/>
            <person name="Rege F."/>
            <person name="Reyes R."/>
            <person name="Rise C."/>
            <person name="Rogov P."/>
            <person name="Ross K."/>
            <person name="Ryan E."/>
            <person name="Settipalli S."/>
            <person name="Shea T."/>
            <person name="Sherpa N."/>
            <person name="Shi L."/>
            <person name="Shih D."/>
            <person name="Sparrow T."/>
            <person name="Spaulding J."/>
            <person name="Stalker J."/>
            <person name="Stange-Thomann N."/>
            <person name="Stavropoulos S."/>
            <person name="Stone C."/>
            <person name="Strader C."/>
            <person name="Tesfaye S."/>
            <person name="Thomson T."/>
            <person name="Thoulutsang Y."/>
            <person name="Thoulutsang D."/>
            <person name="Topham K."/>
            <person name="Topping I."/>
            <person name="Tsamla T."/>
            <person name="Vassiliev H."/>
            <person name="Vo A."/>
            <person name="Wangchuk T."/>
            <person name="Wangdi T."/>
            <person name="Weiand M."/>
            <person name="Wilkinson J."/>
            <person name="Wilson A."/>
            <person name="Yadav S."/>
            <person name="Young G."/>
            <person name="Yu Q."/>
            <person name="Zembek L."/>
            <person name="Zhong D."/>
            <person name="Zimmer A."/>
            <person name="Zwirko Z."/>
            <person name="Jaffe D.B."/>
            <person name="Alvarez P."/>
            <person name="Brockman W."/>
            <person name="Butler J."/>
            <person name="Chin C."/>
            <person name="Gnerre S."/>
            <person name="Grabherr M."/>
            <person name="Kleber M."/>
            <person name="Mauceli E."/>
            <person name="MacCallum I."/>
        </authorList>
    </citation>
    <scope>NUCLEOTIDE SEQUENCE [LARGE SCALE GENOMIC DNA]</scope>
    <source>
        <strain evidence="3">Tucson 14030-0811.24</strain>
    </source>
</reference>
<dbReference type="KEGG" id="dwi:6648124"/>
<dbReference type="PhylomeDB" id="B4NBR0"/>
<name>B4NBR0_DROWI</name>
<feature type="domain" description="Essential protein Yae1 N-terminal" evidence="1">
    <location>
        <begin position="33"/>
        <end position="70"/>
    </location>
</feature>